<protein>
    <submittedName>
        <fullName evidence="1">Carnitine O-acetyltransferase mitochondrial</fullName>
        <ecNumber evidence="1">2.3.1.7</ecNumber>
    </submittedName>
</protein>
<name>A0ACC2SE82_9FUNG</name>
<keyword evidence="2" id="KW-1185">Reference proteome</keyword>
<comment type="caution">
    <text evidence="1">The sequence shown here is derived from an EMBL/GenBank/DDBJ whole genome shotgun (WGS) entry which is preliminary data.</text>
</comment>
<dbReference type="EC" id="2.3.1.7" evidence="1"/>
<gene>
    <name evidence="1" type="primary">CAT2_2</name>
    <name evidence="1" type="ORF">DSO57_1028086</name>
</gene>
<proteinExistence type="predicted"/>
<dbReference type="Proteomes" id="UP001165960">
    <property type="component" value="Unassembled WGS sequence"/>
</dbReference>
<keyword evidence="1" id="KW-0012">Acyltransferase</keyword>
<reference evidence="1" key="1">
    <citation type="submission" date="2022-04" db="EMBL/GenBank/DDBJ databases">
        <title>Genome of the entomopathogenic fungus Entomophthora muscae.</title>
        <authorList>
            <person name="Elya C."/>
            <person name="Lovett B.R."/>
            <person name="Lee E."/>
            <person name="Macias A.M."/>
            <person name="Hajek A.E."/>
            <person name="De Bivort B.L."/>
            <person name="Kasson M.T."/>
            <person name="De Fine Licht H.H."/>
            <person name="Stajich J.E."/>
        </authorList>
    </citation>
    <scope>NUCLEOTIDE SEQUENCE</scope>
    <source>
        <strain evidence="1">Berkeley</strain>
    </source>
</reference>
<accession>A0ACC2SE82</accession>
<keyword evidence="1" id="KW-0808">Transferase</keyword>
<evidence type="ECO:0000313" key="2">
    <source>
        <dbReference type="Proteomes" id="UP001165960"/>
    </source>
</evidence>
<evidence type="ECO:0000313" key="1">
    <source>
        <dbReference type="EMBL" id="KAJ9060708.1"/>
    </source>
</evidence>
<dbReference type="EMBL" id="QTSX02005146">
    <property type="protein sequence ID" value="KAJ9060708.1"/>
    <property type="molecule type" value="Genomic_DNA"/>
</dbReference>
<organism evidence="1 2">
    <name type="scientific">Entomophthora muscae</name>
    <dbReference type="NCBI Taxonomy" id="34485"/>
    <lineage>
        <taxon>Eukaryota</taxon>
        <taxon>Fungi</taxon>
        <taxon>Fungi incertae sedis</taxon>
        <taxon>Zoopagomycota</taxon>
        <taxon>Entomophthoromycotina</taxon>
        <taxon>Entomophthoromycetes</taxon>
        <taxon>Entomophthorales</taxon>
        <taxon>Entomophthoraceae</taxon>
        <taxon>Entomophthora</taxon>
    </lineage>
</organism>
<sequence>MSSSYLRASTPFKTLSRTLMSRTSLKSPAASALAQKPASTLKPMLQHQASLPKLPVPKLDVTLNRYLNSVQPVVSPSQFKQTCEIAKNFGSNIGKELQARLEARAADPKIDNWLEDWWNDLAYFGYRDPVVVYVSYFYVYNNLPTQTKNTRRAAEIVQAALQFRDLVVEENLTPETTRQGPMCMASYEFMFNATRIPAKPSDYVRTVDPTVNDFIVVARKNRFFTLPMSHSDGQRLSTADIEAQLDAIVKAAGESPDKHGVGILTTQNRDIWCDARKHLMEISPENVKSLEKMEASAFLLCLDDAKPTNREEAARCCWHGNGFNRFYDKSLQFIVFDNGVAGFNGEHSRMDGTPTCRLNDYICDSIAKGKVAHGAEAPRSTLPEPEQLKFVLDPTTQTSVVLADNAFKALTQKHQLFVQAYMGYGKDLIKKFKVGPDAYVQMIIQLAFYLVHGRSAPTYESGTTRMFLNGRTEVCRTVSNQSVAFVKAMVDPNVSKKEKLELARAAITSHIAYMAEAVKGQGVDRHLLGLKLSLKQGEPMPEFFKDPSFTTSSHWNLSTSQLSSEHFDGYGWGEVVSDGYGIAYMVKNNSLYFNVVALSPSSNKKTDESDILPEASKMKASLGKAADLIRDVFLPTLPANL</sequence>